<proteinExistence type="predicted"/>
<accession>U6RR72</accession>
<dbReference type="STRING" id="1121098.HMPREF1534_00510"/>
<dbReference type="PATRIC" id="fig|1121098.3.peg.518"/>
<dbReference type="AlphaFoldDB" id="U6RR72"/>
<reference evidence="1 2" key="1">
    <citation type="submission" date="2013-04" db="EMBL/GenBank/DDBJ databases">
        <title>The Genome Sequence of Bacteroides massiliensis DSM 17679.</title>
        <authorList>
            <consortium name="The Broad Institute Genomics Platform"/>
            <person name="Earl A."/>
            <person name="Ward D."/>
            <person name="Feldgarden M."/>
            <person name="Gevers D."/>
            <person name="Martens E."/>
            <person name="Fenner L."/>
            <person name="Roux V."/>
            <person name="Mallet M.N."/>
            <person name="Raoult D."/>
            <person name="Walker B."/>
            <person name="Young S."/>
            <person name="Zeng Q."/>
            <person name="Gargeya S."/>
            <person name="Fitzgerald M."/>
            <person name="Haas B."/>
            <person name="Abouelleil A."/>
            <person name="Allen A.W."/>
            <person name="Alvarado L."/>
            <person name="Arachchi H.M."/>
            <person name="Berlin A.M."/>
            <person name="Chapman S.B."/>
            <person name="Gainer-Dewar J."/>
            <person name="Goldberg J."/>
            <person name="Griggs A."/>
            <person name="Gujja S."/>
            <person name="Hansen M."/>
            <person name="Howarth C."/>
            <person name="Imamovic A."/>
            <person name="Ireland A."/>
            <person name="Larimer J."/>
            <person name="McCowan C."/>
            <person name="Murphy C."/>
            <person name="Pearson M."/>
            <person name="Poon T.W."/>
            <person name="Priest M."/>
            <person name="Roberts A."/>
            <person name="Saif S."/>
            <person name="Shea T."/>
            <person name="Sisk P."/>
            <person name="Sykes S."/>
            <person name="Wortman J."/>
            <person name="Nusbaum C."/>
            <person name="Birren B."/>
        </authorList>
    </citation>
    <scope>NUCLEOTIDE SEQUENCE [LARGE SCALE GENOMIC DNA]</scope>
    <source>
        <strain evidence="2">B84634 / Timone 84634 / DSM 17679 / JCM 13223</strain>
    </source>
</reference>
<keyword evidence="2" id="KW-1185">Reference proteome</keyword>
<dbReference type="EMBL" id="AQHY01000007">
    <property type="protein sequence ID" value="EOA57743.1"/>
    <property type="molecule type" value="Genomic_DNA"/>
</dbReference>
<sequence>MVHRNFSFRAPIARLLSSKQYAKAGMLGTTDKMAYPFSLPTDRKGRIVETLSAFEWKKSQEVYEKR</sequence>
<evidence type="ECO:0000313" key="2">
    <source>
        <dbReference type="Proteomes" id="UP000017831"/>
    </source>
</evidence>
<organism evidence="1 2">
    <name type="scientific">Phocaeicola massiliensis B84634 = Timone 84634 = DSM 17679 = JCM 13223</name>
    <dbReference type="NCBI Taxonomy" id="1121098"/>
    <lineage>
        <taxon>Bacteria</taxon>
        <taxon>Pseudomonadati</taxon>
        <taxon>Bacteroidota</taxon>
        <taxon>Bacteroidia</taxon>
        <taxon>Bacteroidales</taxon>
        <taxon>Bacteroidaceae</taxon>
        <taxon>Phocaeicola</taxon>
    </lineage>
</organism>
<dbReference type="HOGENOM" id="CLU_2822130_0_0_10"/>
<evidence type="ECO:0000313" key="1">
    <source>
        <dbReference type="EMBL" id="EOA57743.1"/>
    </source>
</evidence>
<protein>
    <submittedName>
        <fullName evidence="1">Uncharacterized protein</fullName>
    </submittedName>
</protein>
<dbReference type="Proteomes" id="UP000017831">
    <property type="component" value="Unassembled WGS sequence"/>
</dbReference>
<comment type="caution">
    <text evidence="1">The sequence shown here is derived from an EMBL/GenBank/DDBJ whole genome shotgun (WGS) entry which is preliminary data.</text>
</comment>
<gene>
    <name evidence="1" type="ORF">HMPREF1534_00510</name>
</gene>
<name>U6RR72_9BACT</name>